<evidence type="ECO:0000313" key="2">
    <source>
        <dbReference type="EMBL" id="MEE3849063.1"/>
    </source>
</evidence>
<sequence>MTSQTPTEIVTRLLDGFARDDVSGALESVADDIEYTNVSMPTVHGKRAVAKIFRRVEKASWMGFNYRMINVAEEGSVVLTERIDELRLGPIMLQFWVCGRFEIRDAQIVVWRDYFDYFDMAKGFAKGVVALVVPRAVTPLPEPAVAA</sequence>
<name>A0ABU7M7H5_9ACTN</name>
<evidence type="ECO:0000259" key="1">
    <source>
        <dbReference type="Pfam" id="PF07858"/>
    </source>
</evidence>
<evidence type="ECO:0000313" key="3">
    <source>
        <dbReference type="Proteomes" id="UP001347146"/>
    </source>
</evidence>
<proteinExistence type="predicted"/>
<accession>A0ABU7M7H5</accession>
<reference evidence="2 3" key="1">
    <citation type="submission" date="2024-01" db="EMBL/GenBank/DDBJ databases">
        <title>Draft genome sequence of Gordonia sp. LSe1-13.</title>
        <authorList>
            <person name="Suphannarot A."/>
            <person name="Mingma R."/>
        </authorList>
    </citation>
    <scope>NUCLEOTIDE SEQUENCE [LARGE SCALE GENOMIC DNA]</scope>
    <source>
        <strain evidence="2 3">LSe1-13</strain>
    </source>
</reference>
<dbReference type="Proteomes" id="UP001347146">
    <property type="component" value="Unassembled WGS sequence"/>
</dbReference>
<dbReference type="EMBL" id="JAZDUF010000001">
    <property type="protein sequence ID" value="MEE3849063.1"/>
    <property type="molecule type" value="Genomic_DNA"/>
</dbReference>
<feature type="domain" description="Limonene-1,2-epoxide hydrolase" evidence="1">
    <location>
        <begin position="6"/>
        <end position="124"/>
    </location>
</feature>
<dbReference type="Pfam" id="PF07858">
    <property type="entry name" value="LEH"/>
    <property type="match status" value="1"/>
</dbReference>
<dbReference type="SUPFAM" id="SSF54427">
    <property type="entry name" value="NTF2-like"/>
    <property type="match status" value="1"/>
</dbReference>
<dbReference type="InterPro" id="IPR013100">
    <property type="entry name" value="LEH"/>
</dbReference>
<protein>
    <submittedName>
        <fullName evidence="2">Limonene-1,2-epoxide hydrolase family protein</fullName>
    </submittedName>
</protein>
<dbReference type="RefSeq" id="WP_330430721.1">
    <property type="nucleotide sequence ID" value="NZ_JAZDUF010000001.1"/>
</dbReference>
<keyword evidence="2" id="KW-0378">Hydrolase</keyword>
<comment type="caution">
    <text evidence="2">The sequence shown here is derived from an EMBL/GenBank/DDBJ whole genome shotgun (WGS) entry which is preliminary data.</text>
</comment>
<gene>
    <name evidence="2" type="ORF">VZC37_01875</name>
</gene>
<dbReference type="Gene3D" id="3.10.450.50">
    <property type="match status" value="1"/>
</dbReference>
<organism evidence="2 3">
    <name type="scientific">Gordonia sesuvii</name>
    <dbReference type="NCBI Taxonomy" id="3116777"/>
    <lineage>
        <taxon>Bacteria</taxon>
        <taxon>Bacillati</taxon>
        <taxon>Actinomycetota</taxon>
        <taxon>Actinomycetes</taxon>
        <taxon>Mycobacteriales</taxon>
        <taxon>Gordoniaceae</taxon>
        <taxon>Gordonia</taxon>
    </lineage>
</organism>
<dbReference type="GO" id="GO:0016787">
    <property type="term" value="F:hydrolase activity"/>
    <property type="evidence" value="ECO:0007669"/>
    <property type="project" value="UniProtKB-KW"/>
</dbReference>
<keyword evidence="3" id="KW-1185">Reference proteome</keyword>
<dbReference type="InterPro" id="IPR032710">
    <property type="entry name" value="NTF2-like_dom_sf"/>
</dbReference>